<dbReference type="EnsemblMetazoa" id="OVOC12410.1">
    <property type="protein sequence ID" value="OVOC12410.1"/>
    <property type="gene ID" value="WBGene00249219"/>
</dbReference>
<evidence type="ECO:0000313" key="3">
    <source>
        <dbReference type="Proteomes" id="UP000024404"/>
    </source>
</evidence>
<proteinExistence type="predicted"/>
<dbReference type="Proteomes" id="UP000024404">
    <property type="component" value="Unassembled WGS sequence"/>
</dbReference>
<sequence length="71" mass="7828">MSKPSAKCNGLLFSKAIALEALIFVGALWIFEISKITFKRNAGMKTLNKIRKIMLETKIVCSSAHGNRNSS</sequence>
<dbReference type="AlphaFoldDB" id="A0A8R1TMT5"/>
<evidence type="ECO:0000256" key="1">
    <source>
        <dbReference type="SAM" id="Phobius"/>
    </source>
</evidence>
<accession>A0A8R1TMT5</accession>
<organism evidence="2 3">
    <name type="scientific">Onchocerca volvulus</name>
    <dbReference type="NCBI Taxonomy" id="6282"/>
    <lineage>
        <taxon>Eukaryota</taxon>
        <taxon>Metazoa</taxon>
        <taxon>Ecdysozoa</taxon>
        <taxon>Nematoda</taxon>
        <taxon>Chromadorea</taxon>
        <taxon>Rhabditida</taxon>
        <taxon>Spirurina</taxon>
        <taxon>Spiruromorpha</taxon>
        <taxon>Filarioidea</taxon>
        <taxon>Onchocercidae</taxon>
        <taxon>Onchocerca</taxon>
    </lineage>
</organism>
<dbReference type="EMBL" id="CMVM020000454">
    <property type="status" value="NOT_ANNOTATED_CDS"/>
    <property type="molecule type" value="Genomic_DNA"/>
</dbReference>
<keyword evidence="1" id="KW-1133">Transmembrane helix</keyword>
<keyword evidence="1" id="KW-0812">Transmembrane</keyword>
<keyword evidence="1" id="KW-0472">Membrane</keyword>
<evidence type="ECO:0000313" key="2">
    <source>
        <dbReference type="EnsemblMetazoa" id="OVOC12410.1"/>
    </source>
</evidence>
<reference evidence="3" key="1">
    <citation type="submission" date="2013-10" db="EMBL/GenBank/DDBJ databases">
        <title>Genome sequencing of Onchocerca volvulus.</title>
        <authorList>
            <person name="Cotton J."/>
            <person name="Tsai J."/>
            <person name="Stanley E."/>
            <person name="Tracey A."/>
            <person name="Holroyd N."/>
            <person name="Lustigman S."/>
            <person name="Berriman M."/>
        </authorList>
    </citation>
    <scope>NUCLEOTIDE SEQUENCE</scope>
</reference>
<keyword evidence="3" id="KW-1185">Reference proteome</keyword>
<feature type="transmembrane region" description="Helical" evidence="1">
    <location>
        <begin position="12"/>
        <end position="31"/>
    </location>
</feature>
<reference evidence="2" key="2">
    <citation type="submission" date="2022-06" db="UniProtKB">
        <authorList>
            <consortium name="EnsemblMetazoa"/>
        </authorList>
    </citation>
    <scope>IDENTIFICATION</scope>
</reference>
<name>A0A8R1TMT5_ONCVO</name>
<protein>
    <submittedName>
        <fullName evidence="2">Uncharacterized protein</fullName>
    </submittedName>
</protein>